<dbReference type="AlphaFoldDB" id="A0A1I2BRE6"/>
<evidence type="ECO:0000256" key="1">
    <source>
        <dbReference type="SAM" id="Phobius"/>
    </source>
</evidence>
<gene>
    <name evidence="2" type="ORF">SAMN05444380_11418</name>
</gene>
<proteinExistence type="predicted"/>
<name>A0A1I2BRE6_9BACT</name>
<reference evidence="2 3" key="1">
    <citation type="submission" date="2016-10" db="EMBL/GenBank/DDBJ databases">
        <authorList>
            <person name="de Groot N.N."/>
        </authorList>
    </citation>
    <scope>NUCLEOTIDE SEQUENCE [LARGE SCALE GENOMIC DNA]</scope>
    <source>
        <strain evidence="2 3">DSM 19012</strain>
    </source>
</reference>
<feature type="transmembrane region" description="Helical" evidence="1">
    <location>
        <begin position="12"/>
        <end position="38"/>
    </location>
</feature>
<dbReference type="EMBL" id="FONA01000014">
    <property type="protein sequence ID" value="SFE58736.1"/>
    <property type="molecule type" value="Genomic_DNA"/>
</dbReference>
<dbReference type="InterPro" id="IPR010397">
    <property type="entry name" value="DUF996"/>
</dbReference>
<keyword evidence="1" id="KW-0472">Membrane</keyword>
<dbReference type="eggNOG" id="COG2245">
    <property type="taxonomic scope" value="Bacteria"/>
</dbReference>
<keyword evidence="1" id="KW-0812">Transmembrane</keyword>
<dbReference type="Proteomes" id="UP000181976">
    <property type="component" value="Unassembled WGS sequence"/>
</dbReference>
<dbReference type="InParanoid" id="A0A1I2BRE6"/>
<evidence type="ECO:0000313" key="2">
    <source>
        <dbReference type="EMBL" id="SFE58736.1"/>
    </source>
</evidence>
<feature type="transmembrane region" description="Helical" evidence="1">
    <location>
        <begin position="148"/>
        <end position="181"/>
    </location>
</feature>
<keyword evidence="3" id="KW-1185">Reference proteome</keyword>
<sequence>MKKQAINLGRIGILLPIATIIPIINFFVGIAVIVLLLLSHYHFSKHYNNPAIFKNALTGFIVQVISVLVGSIILGVAIGSAAVGLSSGGGIDPANIQNITGLLFENGATIIGGLVMLVGLIIGFYFFGKSLKLLAQHTGVKHFKTAGMLYFIGAIGIIIFFIGSIIIFIGWIMHIIAYFTVQPEEAFSEKAAV</sequence>
<accession>A0A1I2BRE6</accession>
<keyword evidence="1" id="KW-1133">Transmembrane helix</keyword>
<dbReference type="OrthoDB" id="1122736at2"/>
<evidence type="ECO:0000313" key="3">
    <source>
        <dbReference type="Proteomes" id="UP000181976"/>
    </source>
</evidence>
<organism evidence="2 3">
    <name type="scientific">Thermophagus xiamenensis</name>
    <dbReference type="NCBI Taxonomy" id="385682"/>
    <lineage>
        <taxon>Bacteria</taxon>
        <taxon>Pseudomonadati</taxon>
        <taxon>Bacteroidota</taxon>
        <taxon>Bacteroidia</taxon>
        <taxon>Marinilabiliales</taxon>
        <taxon>Marinilabiliaceae</taxon>
        <taxon>Thermophagus</taxon>
    </lineage>
</organism>
<feature type="transmembrane region" description="Helical" evidence="1">
    <location>
        <begin position="107"/>
        <end position="127"/>
    </location>
</feature>
<dbReference type="RefSeq" id="WP_010527801.1">
    <property type="nucleotide sequence ID" value="NZ_AFSL01000063.1"/>
</dbReference>
<feature type="transmembrane region" description="Helical" evidence="1">
    <location>
        <begin position="59"/>
        <end position="87"/>
    </location>
</feature>
<dbReference type="Pfam" id="PF06195">
    <property type="entry name" value="DUF996"/>
    <property type="match status" value="1"/>
</dbReference>
<protein>
    <submittedName>
        <fullName evidence="2">Uncharacterized membrane protein</fullName>
    </submittedName>
</protein>